<dbReference type="RefSeq" id="WP_164358191.1">
    <property type="nucleotide sequence ID" value="NZ_JAAGME010001046.1"/>
</dbReference>
<evidence type="ECO:0000256" key="1">
    <source>
        <dbReference type="SAM" id="MobiDB-lite"/>
    </source>
</evidence>
<name>A0A6N9VC61_STRMI</name>
<feature type="compositionally biased region" description="Acidic residues" evidence="1">
    <location>
        <begin position="268"/>
        <end position="281"/>
    </location>
</feature>
<dbReference type="AlphaFoldDB" id="A0A6N9VC61"/>
<evidence type="ECO:0000313" key="2">
    <source>
        <dbReference type="EMBL" id="NEB70303.1"/>
    </source>
</evidence>
<organism evidence="2 3">
    <name type="scientific">Streptomyces microflavus</name>
    <name type="common">Streptomyces lipmanii</name>
    <dbReference type="NCBI Taxonomy" id="1919"/>
    <lineage>
        <taxon>Bacteria</taxon>
        <taxon>Bacillati</taxon>
        <taxon>Actinomycetota</taxon>
        <taxon>Actinomycetes</taxon>
        <taxon>Kitasatosporales</taxon>
        <taxon>Streptomycetaceae</taxon>
        <taxon>Streptomyces</taxon>
    </lineage>
</organism>
<protein>
    <submittedName>
        <fullName evidence="2">Phage portal protein</fullName>
    </submittedName>
</protein>
<comment type="caution">
    <text evidence="2">The sequence shown here is derived from an EMBL/GenBank/DDBJ whole genome shotgun (WGS) entry which is preliminary data.</text>
</comment>
<dbReference type="Pfam" id="PF05133">
    <property type="entry name" value="SPP1_portal"/>
    <property type="match status" value="1"/>
</dbReference>
<reference evidence="2 3" key="1">
    <citation type="submission" date="2020-01" db="EMBL/GenBank/DDBJ databases">
        <title>Insect and environment-associated Actinomycetes.</title>
        <authorList>
            <person name="Currrie C."/>
            <person name="Chevrette M."/>
            <person name="Carlson C."/>
            <person name="Stubbendieck R."/>
            <person name="Wendt-Pienkowski E."/>
        </authorList>
    </citation>
    <scope>NUCLEOTIDE SEQUENCE [LARGE SCALE GENOMIC DNA]</scope>
    <source>
        <strain evidence="2 3">SID14438</strain>
    </source>
</reference>
<dbReference type="InterPro" id="IPR021145">
    <property type="entry name" value="Portal_protein_SPP1_Gp6-like"/>
</dbReference>
<evidence type="ECO:0000313" key="3">
    <source>
        <dbReference type="Proteomes" id="UP000471648"/>
    </source>
</evidence>
<feature type="compositionally biased region" description="Basic and acidic residues" evidence="1">
    <location>
        <begin position="356"/>
        <end position="366"/>
    </location>
</feature>
<feature type="region of interest" description="Disordered" evidence="1">
    <location>
        <begin position="263"/>
        <end position="299"/>
    </location>
</feature>
<sequence length="506" mass="56398">MLGIKALDDARPGYAKAQAYYDGDVEEVFSSSRIRRALAAKGIDFRLNFAKTPVTAVVKRLKIAAITSPDDAQSEALATIWRENQLALEAPDLHSKTCMFGDGYLMVLPIEDDKGTVTGVEMYYNSPTTVRAVYREDRPREVDFFIKRWIERGQIRAELYYDDHVERWTTKKDSKGSEPGDWEPWLVTPDGDESPDPDSWFIPHTWDWKQHPVFHFRNARPYGRPEHADAYGAQNAVTKLTTTHMGTVDYQGAPQRYALTEAANTDTSDLEPGDWDDDDWPPNEPNSGPRDSGDDSALKADPGGMWLLRGFKGVGEFKAADPKAFLDPADWYVRAMAHVSDTPSHHFDISGDEPSGESRRRKDAPLVDKVEDRQKLFGATWGEAHVFALKLLGFADPVVDVRWKPAAMVEDSEGWKTVSEKVANGVPRKQALMETGYRQEQVDEWLDGVDDAELQRRVDILASLADSAQKLGAAAALEVVSKEQVTALLNGALSEVELLAGVQEAT</sequence>
<feature type="region of interest" description="Disordered" evidence="1">
    <location>
        <begin position="170"/>
        <end position="196"/>
    </location>
</feature>
<dbReference type="EMBL" id="JAAGME010001046">
    <property type="protein sequence ID" value="NEB70303.1"/>
    <property type="molecule type" value="Genomic_DNA"/>
</dbReference>
<proteinExistence type="predicted"/>
<feature type="region of interest" description="Disordered" evidence="1">
    <location>
        <begin position="343"/>
        <end position="366"/>
    </location>
</feature>
<accession>A0A6N9VC61</accession>
<dbReference type="Proteomes" id="UP000471648">
    <property type="component" value="Unassembled WGS sequence"/>
</dbReference>
<gene>
    <name evidence="2" type="ORF">G3I39_25080</name>
</gene>